<dbReference type="CDD" id="cd00756">
    <property type="entry name" value="MoaE"/>
    <property type="match status" value="1"/>
</dbReference>
<dbReference type="GO" id="GO:0006777">
    <property type="term" value="P:Mo-molybdopterin cofactor biosynthetic process"/>
    <property type="evidence" value="ECO:0007669"/>
    <property type="project" value="InterPro"/>
</dbReference>
<accession>E6PKI2</accession>
<dbReference type="Gene3D" id="3.90.1170.40">
    <property type="entry name" value="Molybdopterin biosynthesis MoaE subunit"/>
    <property type="match status" value="1"/>
</dbReference>
<dbReference type="EMBL" id="CABM01000005">
    <property type="protein sequence ID" value="CBH95433.1"/>
    <property type="molecule type" value="Genomic_DNA"/>
</dbReference>
<name>E6PKI2_9ZZZZ</name>
<dbReference type="PANTHER" id="PTHR23404">
    <property type="entry name" value="MOLYBDOPTERIN SYNTHASE RELATED"/>
    <property type="match status" value="1"/>
</dbReference>
<gene>
    <name evidence="2" type="primary">moaE</name>
    <name evidence="2" type="ORF">CARN2_0833</name>
</gene>
<sequence>MNTLRIQSEVFDAGAELRALRETRRDIGAVVCFEGVCRDSHPEQGAASADVQAMELEHYPGMTEQSIAAMVAEAQSRWSLLGVTVIHRVGRLLPGDPIVLVLVASVHRAAAFCAGEFLMDYLKTQAPFWKKETTPQGSAWVDARESDDTALQRWGIDARNASTGHRANAQNIEQGAAPGSRHE</sequence>
<dbReference type="Pfam" id="PF02391">
    <property type="entry name" value="MoaE"/>
    <property type="match status" value="1"/>
</dbReference>
<protein>
    <submittedName>
        <fullName evidence="2">Molybdopterin-converting factor subunit 2 (MPT synthase subunit 2) (Molybdopterin synthase subunit 2) (Molybdenum cofactor biosynthesis protein E) (Molybdopterin-converting factor large subunit)</fullName>
    </submittedName>
</protein>
<evidence type="ECO:0000256" key="1">
    <source>
        <dbReference type="SAM" id="MobiDB-lite"/>
    </source>
</evidence>
<feature type="compositionally biased region" description="Polar residues" evidence="1">
    <location>
        <begin position="161"/>
        <end position="173"/>
    </location>
</feature>
<dbReference type="SUPFAM" id="SSF54690">
    <property type="entry name" value="Molybdopterin synthase subunit MoaE"/>
    <property type="match status" value="1"/>
</dbReference>
<reference evidence="2" key="1">
    <citation type="submission" date="2009-10" db="EMBL/GenBank/DDBJ databases">
        <title>Diversity of trophic interactions inside an arsenic-rich microbial ecosystem.</title>
        <authorList>
            <person name="Bertin P.N."/>
            <person name="Heinrich-Salmeron A."/>
            <person name="Pelletier E."/>
            <person name="Goulhen-Chollet F."/>
            <person name="Arsene-Ploetze F."/>
            <person name="Gallien S."/>
            <person name="Calteau A."/>
            <person name="Vallenet D."/>
            <person name="Casiot C."/>
            <person name="Chane-Woon-Ming B."/>
            <person name="Giloteaux L."/>
            <person name="Barakat M."/>
            <person name="Bonnefoy V."/>
            <person name="Bruneel O."/>
            <person name="Chandler M."/>
            <person name="Cleiss J."/>
            <person name="Duran R."/>
            <person name="Elbaz-Poulichet F."/>
            <person name="Fonknechten N."/>
            <person name="Lauga B."/>
            <person name="Mornico D."/>
            <person name="Ortet P."/>
            <person name="Schaeffer C."/>
            <person name="Siguier P."/>
            <person name="Alexander Thil Smith A."/>
            <person name="Van Dorsselaer A."/>
            <person name="Weissenbach J."/>
            <person name="Medigue C."/>
            <person name="Le Paslier D."/>
        </authorList>
    </citation>
    <scope>NUCLEOTIDE SEQUENCE</scope>
</reference>
<feature type="region of interest" description="Disordered" evidence="1">
    <location>
        <begin position="161"/>
        <end position="183"/>
    </location>
</feature>
<dbReference type="InterPro" id="IPR036563">
    <property type="entry name" value="MoaE_sf"/>
</dbReference>
<proteinExistence type="predicted"/>
<dbReference type="AlphaFoldDB" id="E6PKI2"/>
<organism evidence="2">
    <name type="scientific">mine drainage metagenome</name>
    <dbReference type="NCBI Taxonomy" id="410659"/>
    <lineage>
        <taxon>unclassified sequences</taxon>
        <taxon>metagenomes</taxon>
        <taxon>ecological metagenomes</taxon>
    </lineage>
</organism>
<evidence type="ECO:0000313" key="2">
    <source>
        <dbReference type="EMBL" id="CBH95433.1"/>
    </source>
</evidence>
<dbReference type="InterPro" id="IPR003448">
    <property type="entry name" value="Mopterin_biosynth_MoaE"/>
</dbReference>
<comment type="caution">
    <text evidence="2">The sequence shown here is derived from an EMBL/GenBank/DDBJ whole genome shotgun (WGS) entry which is preliminary data.</text>
</comment>